<feature type="transmembrane region" description="Helical" evidence="2">
    <location>
        <begin position="56"/>
        <end position="73"/>
    </location>
</feature>
<keyword evidence="2" id="KW-0812">Transmembrane</keyword>
<evidence type="ECO:0000256" key="2">
    <source>
        <dbReference type="SAM" id="Phobius"/>
    </source>
</evidence>
<feature type="region of interest" description="Disordered" evidence="1">
    <location>
        <begin position="140"/>
        <end position="159"/>
    </location>
</feature>
<feature type="transmembrane region" description="Helical" evidence="2">
    <location>
        <begin position="85"/>
        <end position="111"/>
    </location>
</feature>
<feature type="transmembrane region" description="Helical" evidence="2">
    <location>
        <begin position="12"/>
        <end position="31"/>
    </location>
</feature>
<evidence type="ECO:0000256" key="1">
    <source>
        <dbReference type="SAM" id="MobiDB-lite"/>
    </source>
</evidence>
<dbReference type="AlphaFoldDB" id="A0AAU7CE70"/>
<protein>
    <recommendedName>
        <fullName evidence="4">Transmembrane protein</fullName>
    </recommendedName>
</protein>
<accession>A0AAU7CE70</accession>
<organism evidence="3">
    <name type="scientific">Singulisphaera sp. Ch08</name>
    <dbReference type="NCBI Taxonomy" id="3120278"/>
    <lineage>
        <taxon>Bacteria</taxon>
        <taxon>Pseudomonadati</taxon>
        <taxon>Planctomycetota</taxon>
        <taxon>Planctomycetia</taxon>
        <taxon>Isosphaerales</taxon>
        <taxon>Isosphaeraceae</taxon>
        <taxon>Singulisphaera</taxon>
    </lineage>
</organism>
<sequence>MSLAQRTAAVSLALSIGIVVVAIALLIWLWYERRDRDPNLSEVDARHFKRQDYRRALVAIILFVLALEIFVGSPMEAKVGGRKNYAFLVIWLSAFALVLGLLLLAMLDWLATRVYARRQLQQLARERLEILRAEQQRQRIARDGHQEGSGAHLDDLPAS</sequence>
<keyword evidence="2" id="KW-1133">Transmembrane helix</keyword>
<dbReference type="RefSeq" id="WP_406696498.1">
    <property type="nucleotide sequence ID" value="NZ_CP155447.1"/>
</dbReference>
<reference evidence="3" key="1">
    <citation type="submission" date="2024-05" db="EMBL/GenBank/DDBJ databases">
        <title>Planctomycetes of the genus Singulisphaera possess chitinolytic capabilities.</title>
        <authorList>
            <person name="Ivanova A."/>
        </authorList>
    </citation>
    <scope>NUCLEOTIDE SEQUENCE</scope>
    <source>
        <strain evidence="3">Ch08T</strain>
    </source>
</reference>
<dbReference type="EMBL" id="CP155447">
    <property type="protein sequence ID" value="XBH03758.1"/>
    <property type="molecule type" value="Genomic_DNA"/>
</dbReference>
<gene>
    <name evidence="3" type="ORF">V5E97_36450</name>
</gene>
<evidence type="ECO:0000313" key="3">
    <source>
        <dbReference type="EMBL" id="XBH03758.1"/>
    </source>
</evidence>
<evidence type="ECO:0008006" key="4">
    <source>
        <dbReference type="Google" id="ProtNLM"/>
    </source>
</evidence>
<name>A0AAU7CE70_9BACT</name>
<keyword evidence="2" id="KW-0472">Membrane</keyword>
<proteinExistence type="predicted"/>